<dbReference type="Proteomes" id="UP000829398">
    <property type="component" value="Chromosome 9"/>
</dbReference>
<keyword evidence="1" id="KW-0646">Protease inhibitor</keyword>
<keyword evidence="1" id="KW-0722">Serine protease inhibitor</keyword>
<sequence length="160" mass="17563">MASECRGKSSWPELLGAQGVEAAATVERENPLVNAQIVLEGSFVTADFLCTRVRVWVNTRGTVTRVPTIDKIHKRSTDRRVNTKEKGQKKMSSECKGKNSWPELLGAKGDVAAAKIEKQNRYVSAQIVLEGTFVTLEFSCSRVRVWVNTSGIVTRAPAIG</sequence>
<proteinExistence type="predicted"/>
<organism evidence="1 2">
    <name type="scientific">Citrus sinensis</name>
    <name type="common">Sweet orange</name>
    <name type="synonym">Citrus aurantium var. sinensis</name>
    <dbReference type="NCBI Taxonomy" id="2711"/>
    <lineage>
        <taxon>Eukaryota</taxon>
        <taxon>Viridiplantae</taxon>
        <taxon>Streptophyta</taxon>
        <taxon>Embryophyta</taxon>
        <taxon>Tracheophyta</taxon>
        <taxon>Spermatophyta</taxon>
        <taxon>Magnoliopsida</taxon>
        <taxon>eudicotyledons</taxon>
        <taxon>Gunneridae</taxon>
        <taxon>Pentapetalae</taxon>
        <taxon>rosids</taxon>
        <taxon>malvids</taxon>
        <taxon>Sapindales</taxon>
        <taxon>Rutaceae</taxon>
        <taxon>Aurantioideae</taxon>
        <taxon>Citrus</taxon>
    </lineage>
</organism>
<dbReference type="EMBL" id="CM039178">
    <property type="protein sequence ID" value="KAH9682198.1"/>
    <property type="molecule type" value="Genomic_DNA"/>
</dbReference>
<comment type="caution">
    <text evidence="1">The sequence shown here is derived from an EMBL/GenBank/DDBJ whole genome shotgun (WGS) entry which is preliminary data.</text>
</comment>
<protein>
    <submittedName>
        <fullName evidence="1">Serine protease inhibitor potato inhibitor I-type family protein</fullName>
    </submittedName>
</protein>
<accession>A0ACB8I5W9</accession>
<gene>
    <name evidence="1" type="ORF">KPL71_027255</name>
</gene>
<name>A0ACB8I5W9_CITSI</name>
<keyword evidence="2" id="KW-1185">Reference proteome</keyword>
<evidence type="ECO:0000313" key="1">
    <source>
        <dbReference type="EMBL" id="KAH9682198.1"/>
    </source>
</evidence>
<evidence type="ECO:0000313" key="2">
    <source>
        <dbReference type="Proteomes" id="UP000829398"/>
    </source>
</evidence>
<reference evidence="2" key="1">
    <citation type="journal article" date="2023" name="Hortic. Res.">
        <title>A chromosome-level phased genome enabling allele-level studies in sweet orange: a case study on citrus Huanglongbing tolerance.</title>
        <authorList>
            <person name="Wu B."/>
            <person name="Yu Q."/>
            <person name="Deng Z."/>
            <person name="Duan Y."/>
            <person name="Luo F."/>
            <person name="Gmitter F. Jr."/>
        </authorList>
    </citation>
    <scope>NUCLEOTIDE SEQUENCE [LARGE SCALE GENOMIC DNA]</scope>
    <source>
        <strain evidence="2">cv. Valencia</strain>
    </source>
</reference>